<dbReference type="InterPro" id="IPR006527">
    <property type="entry name" value="F-box-assoc_dom_typ1"/>
</dbReference>
<accession>A0ABD1BVB0</accession>
<sequence length="422" mass="48323">MGKEEKNPNPIHVVSDVVEDILLRLPWKPIMKFKTVSKQWRSILESKSFAERRKSVQKKQKILAVGDQAAAEPRFEGDAEIDVVYLQCNDATTRPSLTCDGLVCIPVPDWINVLNPSTGEFLRFPSGPSHYGIELYTEDWWTIFPGYWAMGFGRDKVSGNYKVVRMLFDFKYFEILDVNIGEWRKLRSPPPYKVEATRKSACVNGSIYWLDTSNGFLLLALDLHTEEFRDVPILAPPPWYSLTRLIVNLEDRLALVDTCSTRSEWKLEIWSMDAQEETWTLTYSISLSHRLMYPKSLRIRWFTPLAVSKDGNLFLYDSDERLFKYHPETDLLTCLSPHICVIASCIEDLVPLGSQPGFVPKISSSGQPYGLAYLQPPCLPSKITTSAYPSRRSRMESLIPNILLISTLVFLTIFGFSYKYST</sequence>
<dbReference type="EMBL" id="JBANAX010000137">
    <property type="protein sequence ID" value="KAL1221121.1"/>
    <property type="molecule type" value="Genomic_DNA"/>
</dbReference>
<dbReference type="PANTHER" id="PTHR31111:SF113">
    <property type="entry name" value="F-BOX ASSOCIATED UBIQUITINATION EFFECTOR FAMILY PROTEIN"/>
    <property type="match status" value="1"/>
</dbReference>
<dbReference type="InterPro" id="IPR011043">
    <property type="entry name" value="Gal_Oxase/kelch_b-propeller"/>
</dbReference>
<name>A0ABD1BVB0_CARAN</name>
<dbReference type="SUPFAM" id="SSF81383">
    <property type="entry name" value="F-box domain"/>
    <property type="match status" value="1"/>
</dbReference>
<dbReference type="PANTHER" id="PTHR31111">
    <property type="entry name" value="BNAA05G37150D PROTEIN-RELATED"/>
    <property type="match status" value="1"/>
</dbReference>
<dbReference type="InterPro" id="IPR036047">
    <property type="entry name" value="F-box-like_dom_sf"/>
</dbReference>
<dbReference type="Pfam" id="PF07734">
    <property type="entry name" value="FBA_1"/>
    <property type="match status" value="1"/>
</dbReference>
<evidence type="ECO:0000313" key="3">
    <source>
        <dbReference type="EMBL" id="KAL1221121.1"/>
    </source>
</evidence>
<organism evidence="3 4">
    <name type="scientific">Cardamine amara subsp. amara</name>
    <dbReference type="NCBI Taxonomy" id="228776"/>
    <lineage>
        <taxon>Eukaryota</taxon>
        <taxon>Viridiplantae</taxon>
        <taxon>Streptophyta</taxon>
        <taxon>Embryophyta</taxon>
        <taxon>Tracheophyta</taxon>
        <taxon>Spermatophyta</taxon>
        <taxon>Magnoliopsida</taxon>
        <taxon>eudicotyledons</taxon>
        <taxon>Gunneridae</taxon>
        <taxon>Pentapetalae</taxon>
        <taxon>rosids</taxon>
        <taxon>malvids</taxon>
        <taxon>Brassicales</taxon>
        <taxon>Brassicaceae</taxon>
        <taxon>Cardamineae</taxon>
        <taxon>Cardamine</taxon>
    </lineage>
</organism>
<feature type="transmembrane region" description="Helical" evidence="1">
    <location>
        <begin position="398"/>
        <end position="418"/>
    </location>
</feature>
<dbReference type="Proteomes" id="UP001558713">
    <property type="component" value="Unassembled WGS sequence"/>
</dbReference>
<comment type="caution">
    <text evidence="3">The sequence shown here is derived from an EMBL/GenBank/DDBJ whole genome shotgun (WGS) entry which is preliminary data.</text>
</comment>
<feature type="domain" description="F-box" evidence="2">
    <location>
        <begin position="13"/>
        <end position="53"/>
    </location>
</feature>
<dbReference type="CDD" id="cd22157">
    <property type="entry name" value="F-box_AtFBW1-like"/>
    <property type="match status" value="1"/>
</dbReference>
<gene>
    <name evidence="3" type="ORF">V5N11_010192</name>
</gene>
<dbReference type="AlphaFoldDB" id="A0ABD1BVB0"/>
<dbReference type="InterPro" id="IPR001810">
    <property type="entry name" value="F-box_dom"/>
</dbReference>
<proteinExistence type="predicted"/>
<dbReference type="NCBIfam" id="TIGR01640">
    <property type="entry name" value="F_box_assoc_1"/>
    <property type="match status" value="1"/>
</dbReference>
<keyword evidence="1" id="KW-1133">Transmembrane helix</keyword>
<evidence type="ECO:0000313" key="4">
    <source>
        <dbReference type="Proteomes" id="UP001558713"/>
    </source>
</evidence>
<evidence type="ECO:0000256" key="1">
    <source>
        <dbReference type="SAM" id="Phobius"/>
    </source>
</evidence>
<reference evidence="3 4" key="1">
    <citation type="submission" date="2024-04" db="EMBL/GenBank/DDBJ databases">
        <title>Genome assembly C_amara_ONT_v2.</title>
        <authorList>
            <person name="Yant L."/>
            <person name="Moore C."/>
            <person name="Slenker M."/>
        </authorList>
    </citation>
    <scope>NUCLEOTIDE SEQUENCE [LARGE SCALE GENOMIC DNA]</scope>
    <source>
        <tissue evidence="3">Leaf</tissue>
    </source>
</reference>
<evidence type="ECO:0000259" key="2">
    <source>
        <dbReference type="SMART" id="SM00256"/>
    </source>
</evidence>
<protein>
    <submittedName>
        <fullName evidence="3">F-box/LRR-repeat protein</fullName>
    </submittedName>
</protein>
<keyword evidence="1" id="KW-0812">Transmembrane</keyword>
<keyword evidence="1" id="KW-0472">Membrane</keyword>
<dbReference type="SUPFAM" id="SSF50965">
    <property type="entry name" value="Galactose oxidase, central domain"/>
    <property type="match status" value="1"/>
</dbReference>
<dbReference type="SMART" id="SM00256">
    <property type="entry name" value="FBOX"/>
    <property type="match status" value="1"/>
</dbReference>
<keyword evidence="4" id="KW-1185">Reference proteome</keyword>
<dbReference type="InterPro" id="IPR017451">
    <property type="entry name" value="F-box-assoc_interact_dom"/>
</dbReference>